<dbReference type="GeneID" id="19949354"/>
<dbReference type="AlphaFoldDB" id="T0QGT9"/>
<dbReference type="VEuPathDB" id="FungiDB:SDRG_08627"/>
<dbReference type="RefSeq" id="XP_008612741.1">
    <property type="nucleotide sequence ID" value="XM_008614519.1"/>
</dbReference>
<evidence type="ECO:0008006" key="3">
    <source>
        <dbReference type="Google" id="ProtNLM"/>
    </source>
</evidence>
<dbReference type="eggNOG" id="ENOG502S3Q4">
    <property type="taxonomic scope" value="Eukaryota"/>
</dbReference>
<organism evidence="1 2">
    <name type="scientific">Saprolegnia diclina (strain VS20)</name>
    <dbReference type="NCBI Taxonomy" id="1156394"/>
    <lineage>
        <taxon>Eukaryota</taxon>
        <taxon>Sar</taxon>
        <taxon>Stramenopiles</taxon>
        <taxon>Oomycota</taxon>
        <taxon>Saprolegniomycetes</taxon>
        <taxon>Saprolegniales</taxon>
        <taxon>Saprolegniaceae</taxon>
        <taxon>Saprolegnia</taxon>
    </lineage>
</organism>
<keyword evidence="2" id="KW-1185">Reference proteome</keyword>
<accession>T0QGT9</accession>
<name>T0QGT9_SAPDV</name>
<proteinExistence type="predicted"/>
<dbReference type="OrthoDB" id="157493at2759"/>
<gene>
    <name evidence="1" type="ORF">SDRG_08627</name>
</gene>
<evidence type="ECO:0000313" key="1">
    <source>
        <dbReference type="EMBL" id="EQC33946.1"/>
    </source>
</evidence>
<dbReference type="Proteomes" id="UP000030762">
    <property type="component" value="Unassembled WGS sequence"/>
</dbReference>
<evidence type="ECO:0000313" key="2">
    <source>
        <dbReference type="Proteomes" id="UP000030762"/>
    </source>
</evidence>
<sequence length="154" mass="16456">MARNATSQLEKQGVCEDLDASVARLGVFGAAYQFKDTPACRASVNKFNCLSWAAANNACPNAPLPPCRSMCVDIADTCVFTPLYALFLSEVCSRFACAESAPTGCVPGANEQLPSFNRCTLHDDYRQLALSGASRDVDTLFVFLIFLIGGLLGS</sequence>
<protein>
    <recommendedName>
        <fullName evidence="3">FZ domain-containing protein</fullName>
    </recommendedName>
</protein>
<reference evidence="1 2" key="1">
    <citation type="submission" date="2012-04" db="EMBL/GenBank/DDBJ databases">
        <title>The Genome Sequence of Saprolegnia declina VS20.</title>
        <authorList>
            <consortium name="The Broad Institute Genome Sequencing Platform"/>
            <person name="Russ C."/>
            <person name="Nusbaum C."/>
            <person name="Tyler B."/>
            <person name="van West P."/>
            <person name="Dieguez-Uribeondo J."/>
            <person name="de Bruijn I."/>
            <person name="Tripathy S."/>
            <person name="Jiang R."/>
            <person name="Young S.K."/>
            <person name="Zeng Q."/>
            <person name="Gargeya S."/>
            <person name="Fitzgerald M."/>
            <person name="Haas B."/>
            <person name="Abouelleil A."/>
            <person name="Alvarado L."/>
            <person name="Arachchi H.M."/>
            <person name="Berlin A."/>
            <person name="Chapman S.B."/>
            <person name="Goldberg J."/>
            <person name="Griggs A."/>
            <person name="Gujja S."/>
            <person name="Hansen M."/>
            <person name="Howarth C."/>
            <person name="Imamovic A."/>
            <person name="Larimer J."/>
            <person name="McCowen C."/>
            <person name="Montmayeur A."/>
            <person name="Murphy C."/>
            <person name="Neiman D."/>
            <person name="Pearson M."/>
            <person name="Priest M."/>
            <person name="Roberts A."/>
            <person name="Saif S."/>
            <person name="Shea T."/>
            <person name="Sisk P."/>
            <person name="Sykes S."/>
            <person name="Wortman J."/>
            <person name="Nusbaum C."/>
            <person name="Birren B."/>
        </authorList>
    </citation>
    <scope>NUCLEOTIDE SEQUENCE [LARGE SCALE GENOMIC DNA]</scope>
    <source>
        <strain evidence="1 2">VS20</strain>
    </source>
</reference>
<dbReference type="OMA" id="ANNACPN"/>
<dbReference type="InParanoid" id="T0QGT9"/>
<dbReference type="EMBL" id="JH767157">
    <property type="protein sequence ID" value="EQC33946.1"/>
    <property type="molecule type" value="Genomic_DNA"/>
</dbReference>